<evidence type="ECO:0000256" key="1">
    <source>
        <dbReference type="ARBA" id="ARBA00001933"/>
    </source>
</evidence>
<dbReference type="RefSeq" id="WP_386076188.1">
    <property type="nucleotide sequence ID" value="NZ_JBHTJT010000038.1"/>
</dbReference>
<evidence type="ECO:0000256" key="4">
    <source>
        <dbReference type="SAM" id="MobiDB-lite"/>
    </source>
</evidence>
<dbReference type="Gene3D" id="3.40.640.10">
    <property type="entry name" value="Type I PLP-dependent aspartate aminotransferase-like (Major domain)"/>
    <property type="match status" value="1"/>
</dbReference>
<accession>A0ABW3IUP9</accession>
<dbReference type="InterPro" id="IPR015421">
    <property type="entry name" value="PyrdxlP-dep_Trfase_major"/>
</dbReference>
<evidence type="ECO:0000313" key="5">
    <source>
        <dbReference type="EMBL" id="MFD0981290.1"/>
    </source>
</evidence>
<dbReference type="PIRSF" id="PIRSF001434">
    <property type="entry name" value="CGS"/>
    <property type="match status" value="1"/>
</dbReference>
<dbReference type="Proteomes" id="UP001597108">
    <property type="component" value="Unassembled WGS sequence"/>
</dbReference>
<comment type="caution">
    <text evidence="5">The sequence shown here is derived from an EMBL/GenBank/DDBJ whole genome shotgun (WGS) entry which is preliminary data.</text>
</comment>
<dbReference type="InterPro" id="IPR015424">
    <property type="entry name" value="PyrdxlP-dep_Trfase"/>
</dbReference>
<sequence length="405" mass="42832">MSADDTPRRNAQPETTIRRMPWPEGVSRPVATPMQPSVVYAAESPDALDAQYEGVTSGYTYAREGHPNADVLARRIDRLEGATDGLVTGSGMGAVGALMLGLLKSGDHVLGGDQLYGRTLRMLREDLPKQGIATSLVDMSSVESVAAALRPETRMILLEVVSNPTIRLADVDGIAALARERGIRLVVDNTFTTPRSFRPFDHGADIVIHSVTKLLAGHSDATLGYVAARDPADREAIRVAATTWGFTPSPFDCWIAERGLFTFDLRYDRAEANATALADHIAGLPGVARVLYPGRADHPDAARAASLLGQRFGNMLSFEVTGGRAAANALVRAIPDLPFAPTLGDVGTTLSHPATSSHRALTPEARAAMGISEGFFRVSVGIEDIALLEADFTRGIAAAAAAAAG</sequence>
<feature type="region of interest" description="Disordered" evidence="4">
    <location>
        <begin position="1"/>
        <end position="30"/>
    </location>
</feature>
<evidence type="ECO:0000256" key="2">
    <source>
        <dbReference type="ARBA" id="ARBA00022898"/>
    </source>
</evidence>
<keyword evidence="6" id="KW-1185">Reference proteome</keyword>
<dbReference type="Pfam" id="PF01053">
    <property type="entry name" value="Cys_Met_Meta_PP"/>
    <property type="match status" value="1"/>
</dbReference>
<dbReference type="SUPFAM" id="SSF53383">
    <property type="entry name" value="PLP-dependent transferases"/>
    <property type="match status" value="1"/>
</dbReference>
<protein>
    <submittedName>
        <fullName evidence="5">Trans-sulfuration enzyme family protein</fullName>
    </submittedName>
</protein>
<evidence type="ECO:0000313" key="6">
    <source>
        <dbReference type="Proteomes" id="UP001597108"/>
    </source>
</evidence>
<proteinExistence type="inferred from homology"/>
<evidence type="ECO:0000256" key="3">
    <source>
        <dbReference type="RuleBase" id="RU362118"/>
    </source>
</evidence>
<organism evidence="5 6">
    <name type="scientific">Tropicimonas aquimaris</name>
    <dbReference type="NCBI Taxonomy" id="914152"/>
    <lineage>
        <taxon>Bacteria</taxon>
        <taxon>Pseudomonadati</taxon>
        <taxon>Pseudomonadota</taxon>
        <taxon>Alphaproteobacteria</taxon>
        <taxon>Rhodobacterales</taxon>
        <taxon>Roseobacteraceae</taxon>
        <taxon>Tropicimonas</taxon>
    </lineage>
</organism>
<reference evidence="6" key="1">
    <citation type="journal article" date="2019" name="Int. J. Syst. Evol. Microbiol.">
        <title>The Global Catalogue of Microorganisms (GCM) 10K type strain sequencing project: providing services to taxonomists for standard genome sequencing and annotation.</title>
        <authorList>
            <consortium name="The Broad Institute Genomics Platform"/>
            <consortium name="The Broad Institute Genome Sequencing Center for Infectious Disease"/>
            <person name="Wu L."/>
            <person name="Ma J."/>
        </authorList>
    </citation>
    <scope>NUCLEOTIDE SEQUENCE [LARGE SCALE GENOMIC DNA]</scope>
    <source>
        <strain evidence="6">CCUG 60524</strain>
    </source>
</reference>
<name>A0ABW3IUP9_9RHOB</name>
<comment type="cofactor">
    <cofactor evidence="1 3">
        <name>pyridoxal 5'-phosphate</name>
        <dbReference type="ChEBI" id="CHEBI:597326"/>
    </cofactor>
</comment>
<dbReference type="EMBL" id="JBHTJT010000038">
    <property type="protein sequence ID" value="MFD0981290.1"/>
    <property type="molecule type" value="Genomic_DNA"/>
</dbReference>
<dbReference type="Gene3D" id="3.90.1150.10">
    <property type="entry name" value="Aspartate Aminotransferase, domain 1"/>
    <property type="match status" value="1"/>
</dbReference>
<keyword evidence="2 3" id="KW-0663">Pyridoxal phosphate</keyword>
<gene>
    <name evidence="5" type="ORF">ACFQ2S_16760</name>
</gene>
<dbReference type="PANTHER" id="PTHR11808">
    <property type="entry name" value="TRANS-SULFURATION ENZYME FAMILY MEMBER"/>
    <property type="match status" value="1"/>
</dbReference>
<dbReference type="InterPro" id="IPR015422">
    <property type="entry name" value="PyrdxlP-dep_Trfase_small"/>
</dbReference>
<dbReference type="PANTHER" id="PTHR11808:SF89">
    <property type="entry name" value="METHIONINE GAMMA-LYASE"/>
    <property type="match status" value="1"/>
</dbReference>
<comment type="similarity">
    <text evidence="3">Belongs to the trans-sulfuration enzymes family.</text>
</comment>
<dbReference type="InterPro" id="IPR000277">
    <property type="entry name" value="Cys/Met-Metab_PyrdxlP-dep_enz"/>
</dbReference>